<protein>
    <submittedName>
        <fullName evidence="3">Rab-GTPase-TBC domain-containing protein</fullName>
    </submittedName>
</protein>
<dbReference type="Gene3D" id="1.10.8.270">
    <property type="entry name" value="putative rabgap domain of human tbc1 domain family member 14 like domains"/>
    <property type="match status" value="1"/>
</dbReference>
<evidence type="ECO:0000313" key="3">
    <source>
        <dbReference type="EMBL" id="RKP05074.1"/>
    </source>
</evidence>
<evidence type="ECO:0000313" key="4">
    <source>
        <dbReference type="Proteomes" id="UP000271241"/>
    </source>
</evidence>
<dbReference type="Pfam" id="PF00566">
    <property type="entry name" value="RabGAP-TBC"/>
    <property type="match status" value="1"/>
</dbReference>
<feature type="region of interest" description="Disordered" evidence="1">
    <location>
        <begin position="270"/>
        <end position="379"/>
    </location>
</feature>
<feature type="compositionally biased region" description="Low complexity" evidence="1">
    <location>
        <begin position="299"/>
        <end position="316"/>
    </location>
</feature>
<dbReference type="PROSITE" id="PS50086">
    <property type="entry name" value="TBC_RABGAP"/>
    <property type="match status" value="1"/>
</dbReference>
<feature type="domain" description="Rab-GAP TBC" evidence="2">
    <location>
        <begin position="40"/>
        <end position="656"/>
    </location>
</feature>
<feature type="compositionally biased region" description="Low complexity" evidence="1">
    <location>
        <begin position="988"/>
        <end position="999"/>
    </location>
</feature>
<dbReference type="PANTHER" id="PTHR22957:SF27">
    <property type="entry name" value="TBC1 DOMAIN FAMILY MEMBER 13"/>
    <property type="match status" value="1"/>
</dbReference>
<sequence length="1016" mass="108870">MAQTYKERLARFEALLDVNDVENPVINMEELRRLCFQGVPDVPGMRALCWKLLLNHLPADKRQWDAALKEHRETYHNFVRDLIVEPGVPRDGQLDLAHGDHPLSDAPTSQWNMYHRDNLILEQVDKDVRRTLADFGFFQRSVQRSAYSPLTAAGGPVESCPSFADSERPWRAATAAYNASTAAQNARPTPLVLAAAGASASSALAAKSPVAPSPLRQSFRSEDSALILASAAAGVQPRAAAMPLGLPVAKAASQPAITDEPLRGVAMRKNASTGSQRVPSAPDSPAQAGRSHMDTCPLPRTASPASSTRSDSSCLSRKVLPAPRASHQPVEEAIFVLSDSDDSDVDEEPDTDASSTGEQNAQDSGTARRRMSCSSSRRSIEATARLMHALEADAERTSDTMAPVAENDGVAAGQTAAASCVAEDTPVASAVTAASAPMPVPVSAATSATRRSRATSRASAASRALSPLRNSPRSSFSSSYTTRRSLFERVRHLNVDGALEALLDTDVMADPYRTDLHWEVVERILFLYAKLNPGVGYVQGMNEILAPIYWVMANDADPVGRANAEADAFFCFTALMTDARDHFLRSLDADAATGIGASMRRLDDKLRKRDPALWEDLARKSLHPTYYAFRWLTVLCSQEWPLPDVIRLWDSVLADPAANTAGADGERFGFLIDFCCAMVVCARDELLRGTFADNVKLLQNYPNPDLQHVLRRAYWLYLLSAEDAEESCGSRQAEEQLRQVKSCTEVSLTDSSLGRRSPARIFNLRARATSGTSWEGLTRNLSRTRLGVTSMIGSRPRTFSVTTASDLDAAVDAKVRASPSPPASLSSMIKAEASSTAAVASIKDTAVAPTPVTRSDSTTASVSSSSSISSSTSATTKQHSASGTSARPASPASTSGGDTVGNGNRRFSFSVSPMFRQRASSMLDAVRTKVLEVGAAEQRRSLNAREGGGNGLRVKIPNATAITTDTAPSTPTSVTGLASADADPSVITPTNATPRTPTADRSLRDFWRRVKNAAAS</sequence>
<evidence type="ECO:0000259" key="2">
    <source>
        <dbReference type="PROSITE" id="PS50086"/>
    </source>
</evidence>
<dbReference type="SMART" id="SM00164">
    <property type="entry name" value="TBC"/>
    <property type="match status" value="1"/>
</dbReference>
<gene>
    <name evidence="3" type="ORF">THASP1DRAFT_33097</name>
</gene>
<feature type="compositionally biased region" description="Polar residues" evidence="1">
    <location>
        <begin position="965"/>
        <end position="976"/>
    </location>
</feature>
<dbReference type="Proteomes" id="UP000271241">
    <property type="component" value="Unassembled WGS sequence"/>
</dbReference>
<dbReference type="SUPFAM" id="SSF47923">
    <property type="entry name" value="Ypt/Rab-GAP domain of gyp1p"/>
    <property type="match status" value="3"/>
</dbReference>
<dbReference type="PANTHER" id="PTHR22957">
    <property type="entry name" value="TBC1 DOMAIN FAMILY MEMBER GTPASE-ACTIVATING PROTEIN"/>
    <property type="match status" value="1"/>
</dbReference>
<dbReference type="AlphaFoldDB" id="A0A4P9XHD0"/>
<name>A0A4P9XHD0_9FUNG</name>
<dbReference type="InterPro" id="IPR035969">
    <property type="entry name" value="Rab-GAP_TBC_sf"/>
</dbReference>
<proteinExistence type="predicted"/>
<feature type="compositionally biased region" description="Polar residues" evidence="1">
    <location>
        <begin position="353"/>
        <end position="365"/>
    </location>
</feature>
<dbReference type="OrthoDB" id="27140at2759"/>
<organism evidence="3 4">
    <name type="scientific">Thamnocephalis sphaerospora</name>
    <dbReference type="NCBI Taxonomy" id="78915"/>
    <lineage>
        <taxon>Eukaryota</taxon>
        <taxon>Fungi</taxon>
        <taxon>Fungi incertae sedis</taxon>
        <taxon>Zoopagomycota</taxon>
        <taxon>Zoopagomycotina</taxon>
        <taxon>Zoopagomycetes</taxon>
        <taxon>Zoopagales</taxon>
        <taxon>Sigmoideomycetaceae</taxon>
        <taxon>Thamnocephalis</taxon>
    </lineage>
</organism>
<feature type="compositionally biased region" description="Acidic residues" evidence="1">
    <location>
        <begin position="339"/>
        <end position="351"/>
    </location>
</feature>
<keyword evidence="4" id="KW-1185">Reference proteome</keyword>
<evidence type="ECO:0000256" key="1">
    <source>
        <dbReference type="SAM" id="MobiDB-lite"/>
    </source>
</evidence>
<accession>A0A4P9XHD0</accession>
<dbReference type="GO" id="GO:0006886">
    <property type="term" value="P:intracellular protein transport"/>
    <property type="evidence" value="ECO:0007669"/>
    <property type="project" value="TreeGrafter"/>
</dbReference>
<feature type="compositionally biased region" description="Low complexity" evidence="1">
    <location>
        <begin position="853"/>
        <end position="897"/>
    </location>
</feature>
<feature type="region of interest" description="Disordered" evidence="1">
    <location>
        <begin position="849"/>
        <end position="905"/>
    </location>
</feature>
<feature type="region of interest" description="Disordered" evidence="1">
    <location>
        <begin position="442"/>
        <end position="478"/>
    </location>
</feature>
<dbReference type="Gene3D" id="1.10.472.80">
    <property type="entry name" value="Ypt/Rab-GAP domain of gyp1p, domain 3"/>
    <property type="match status" value="1"/>
</dbReference>
<reference evidence="4" key="1">
    <citation type="journal article" date="2018" name="Nat. Microbiol.">
        <title>Leveraging single-cell genomics to expand the fungal tree of life.</title>
        <authorList>
            <person name="Ahrendt S.R."/>
            <person name="Quandt C.A."/>
            <person name="Ciobanu D."/>
            <person name="Clum A."/>
            <person name="Salamov A."/>
            <person name="Andreopoulos B."/>
            <person name="Cheng J.F."/>
            <person name="Woyke T."/>
            <person name="Pelin A."/>
            <person name="Henrissat B."/>
            <person name="Reynolds N.K."/>
            <person name="Benny G.L."/>
            <person name="Smith M.E."/>
            <person name="James T.Y."/>
            <person name="Grigoriev I.V."/>
        </authorList>
    </citation>
    <scope>NUCLEOTIDE SEQUENCE [LARGE SCALE GENOMIC DNA]</scope>
    <source>
        <strain evidence="4">RSA 1356</strain>
    </source>
</reference>
<feature type="region of interest" description="Disordered" evidence="1">
    <location>
        <begin position="965"/>
        <end position="1001"/>
    </location>
</feature>
<dbReference type="EMBL" id="KZ993286">
    <property type="protein sequence ID" value="RKP05074.1"/>
    <property type="molecule type" value="Genomic_DNA"/>
</dbReference>
<dbReference type="GO" id="GO:0005096">
    <property type="term" value="F:GTPase activator activity"/>
    <property type="evidence" value="ECO:0007669"/>
    <property type="project" value="TreeGrafter"/>
</dbReference>
<dbReference type="InterPro" id="IPR000195">
    <property type="entry name" value="Rab-GAP-TBC_dom"/>
</dbReference>